<proteinExistence type="predicted"/>
<evidence type="ECO:0000313" key="2">
    <source>
        <dbReference type="EMBL" id="TKH13886.1"/>
    </source>
</evidence>
<dbReference type="RefSeq" id="WP_137023328.1">
    <property type="nucleotide sequence ID" value="NZ_SZNT01000065.1"/>
</dbReference>
<gene>
    <name evidence="2" type="ORF">FC678_06040</name>
</gene>
<name>A0A9X9ETG7_9BACI</name>
<feature type="domain" description="Bacterial type II secretion system protein E" evidence="1">
    <location>
        <begin position="3"/>
        <end position="93"/>
    </location>
</feature>
<evidence type="ECO:0000259" key="1">
    <source>
        <dbReference type="Pfam" id="PF00437"/>
    </source>
</evidence>
<dbReference type="InterPro" id="IPR001482">
    <property type="entry name" value="T2SS/T4SS_dom"/>
</dbReference>
<dbReference type="AlphaFoldDB" id="A0A9X9ETG7"/>
<dbReference type="EMBL" id="SZNT01000065">
    <property type="protein sequence ID" value="TKH13886.1"/>
    <property type="molecule type" value="Genomic_DNA"/>
</dbReference>
<organism evidence="2 3">
    <name type="scientific">Peribacillus simplex</name>
    <dbReference type="NCBI Taxonomy" id="1478"/>
    <lineage>
        <taxon>Bacteria</taxon>
        <taxon>Bacillati</taxon>
        <taxon>Bacillota</taxon>
        <taxon>Bacilli</taxon>
        <taxon>Bacillales</taxon>
        <taxon>Bacillaceae</taxon>
        <taxon>Peribacillus</taxon>
    </lineage>
</organism>
<reference evidence="2 3" key="1">
    <citation type="journal article" date="2019" name="Environ. Microbiol.">
        <title>An active ?-lactamase is a part of an orchestrated cell wall stress resistance network of Bacillus subtilis and related rhizosphere species.</title>
        <authorList>
            <person name="Bucher T."/>
            <person name="Keren-Paz A."/>
            <person name="Hausser J."/>
            <person name="Olender T."/>
            <person name="Cytryn E."/>
            <person name="Kolodkin-Gal I."/>
        </authorList>
    </citation>
    <scope>NUCLEOTIDE SEQUENCE [LARGE SCALE GENOMIC DNA]</scope>
    <source>
        <strain evidence="2 3">I4</strain>
    </source>
</reference>
<dbReference type="Pfam" id="PF00437">
    <property type="entry name" value="T2SSE"/>
    <property type="match status" value="1"/>
</dbReference>
<protein>
    <recommendedName>
        <fullName evidence="1">Bacterial type II secretion system protein E domain-containing protein</fullName>
    </recommendedName>
</protein>
<dbReference type="Proteomes" id="UP000309170">
    <property type="component" value="Unassembled WGS sequence"/>
</dbReference>
<accession>A0A9X9ETG7</accession>
<comment type="caution">
    <text evidence="2">The sequence shown here is derived from an EMBL/GenBank/DDBJ whole genome shotgun (WGS) entry which is preliminary data.</text>
</comment>
<evidence type="ECO:0000313" key="3">
    <source>
        <dbReference type="Proteomes" id="UP000309170"/>
    </source>
</evidence>
<sequence>MLEVEQSLIGVTAQRLVELRCLPCKGDCAFACKMTARNKRASVYELLYGKSLAEVLRKMGDEKGMATVSYRQLKDEIGKAVAMGYVDSEEYERLVYHETKK</sequence>